<organism evidence="6 7">
    <name type="scientific">Sorangium cellulosum</name>
    <name type="common">Polyangium cellulosum</name>
    <dbReference type="NCBI Taxonomy" id="56"/>
    <lineage>
        <taxon>Bacteria</taxon>
        <taxon>Pseudomonadati</taxon>
        <taxon>Myxococcota</taxon>
        <taxon>Polyangia</taxon>
        <taxon>Polyangiales</taxon>
        <taxon>Polyangiaceae</taxon>
        <taxon>Sorangium</taxon>
    </lineage>
</organism>
<feature type="domain" description="HTH lysR-type" evidence="5">
    <location>
        <begin position="7"/>
        <end position="59"/>
    </location>
</feature>
<gene>
    <name evidence="6" type="ORF">BE18_53160</name>
</gene>
<evidence type="ECO:0000256" key="2">
    <source>
        <dbReference type="ARBA" id="ARBA00023015"/>
    </source>
</evidence>
<dbReference type="CDD" id="cd08422">
    <property type="entry name" value="PBP2_CrgA_like"/>
    <property type="match status" value="1"/>
</dbReference>
<accession>A0A150T670</accession>
<dbReference type="FunFam" id="3.40.190.290:FF:000001">
    <property type="entry name" value="Transcriptional regulator, LysR family"/>
    <property type="match status" value="1"/>
</dbReference>
<dbReference type="InterPro" id="IPR058163">
    <property type="entry name" value="LysR-type_TF_proteobact-type"/>
</dbReference>
<dbReference type="PANTHER" id="PTHR30537:SF5">
    <property type="entry name" value="HTH-TYPE TRANSCRIPTIONAL ACTIVATOR TTDR-RELATED"/>
    <property type="match status" value="1"/>
</dbReference>
<dbReference type="EMBL" id="JEMC01001049">
    <property type="protein sequence ID" value="KYG00124.1"/>
    <property type="molecule type" value="Genomic_DNA"/>
</dbReference>
<dbReference type="InterPro" id="IPR036390">
    <property type="entry name" value="WH_DNA-bd_sf"/>
</dbReference>
<dbReference type="Proteomes" id="UP000075515">
    <property type="component" value="Unassembled WGS sequence"/>
</dbReference>
<name>A0A150T670_SORCE</name>
<keyword evidence="2" id="KW-0805">Transcription regulation</keyword>
<keyword evidence="4" id="KW-0804">Transcription</keyword>
<dbReference type="Gene3D" id="1.10.10.10">
    <property type="entry name" value="Winged helix-like DNA-binding domain superfamily/Winged helix DNA-binding domain"/>
    <property type="match status" value="1"/>
</dbReference>
<dbReference type="GO" id="GO:0003700">
    <property type="term" value="F:DNA-binding transcription factor activity"/>
    <property type="evidence" value="ECO:0007669"/>
    <property type="project" value="InterPro"/>
</dbReference>
<dbReference type="AlphaFoldDB" id="A0A150T670"/>
<dbReference type="InterPro" id="IPR000847">
    <property type="entry name" value="LysR_HTH_N"/>
</dbReference>
<comment type="similarity">
    <text evidence="1">Belongs to the LysR transcriptional regulatory family.</text>
</comment>
<dbReference type="Gene3D" id="3.40.190.290">
    <property type="match status" value="1"/>
</dbReference>
<dbReference type="SUPFAM" id="SSF46785">
    <property type="entry name" value="Winged helix' DNA-binding domain"/>
    <property type="match status" value="1"/>
</dbReference>
<sequence length="296" mass="32602">MSALLEMQTFLEIVDRGSLSAAARSLATVPSTVSARLAALEERLGVQLVVRSTRRLRLTEEGERYLVDCRRILDEIERSEACIRRGQSSLRGSLRITAPSDLGRGRLRAVLEAFLEAHPRISVYLHLSDEVVDLVRGGFDVALRVGPLQGSSLTARRLATGHRVVCAAPGYWARHPRPSAPGDLADHECLLWNAEGRNEATWTFAAEGEGTQAVRVRGRRSSSDGELVRAWALAGLGVAQKSFWDVEGDLEAGRLESVLNRFVRAADLSVVYPAGRHLPRRVRALVDHLVESFRGR</sequence>
<proteinExistence type="inferred from homology"/>
<dbReference type="FunFam" id="1.10.10.10:FF:000001">
    <property type="entry name" value="LysR family transcriptional regulator"/>
    <property type="match status" value="1"/>
</dbReference>
<evidence type="ECO:0000259" key="5">
    <source>
        <dbReference type="PROSITE" id="PS50931"/>
    </source>
</evidence>
<evidence type="ECO:0000256" key="3">
    <source>
        <dbReference type="ARBA" id="ARBA00023125"/>
    </source>
</evidence>
<dbReference type="InterPro" id="IPR036388">
    <property type="entry name" value="WH-like_DNA-bd_sf"/>
</dbReference>
<dbReference type="PROSITE" id="PS50931">
    <property type="entry name" value="HTH_LYSR"/>
    <property type="match status" value="1"/>
</dbReference>
<evidence type="ECO:0000256" key="1">
    <source>
        <dbReference type="ARBA" id="ARBA00009437"/>
    </source>
</evidence>
<reference evidence="6 7" key="1">
    <citation type="submission" date="2014-02" db="EMBL/GenBank/DDBJ databases">
        <title>The small core and large imbalanced accessory genome model reveals a collaborative survival strategy of Sorangium cellulosum strains in nature.</title>
        <authorList>
            <person name="Han K."/>
            <person name="Peng R."/>
            <person name="Blom J."/>
            <person name="Li Y.-Z."/>
        </authorList>
    </citation>
    <scope>NUCLEOTIDE SEQUENCE [LARGE SCALE GENOMIC DNA]</scope>
    <source>
        <strain evidence="6 7">So0149</strain>
    </source>
</reference>
<dbReference type="GO" id="GO:0003677">
    <property type="term" value="F:DNA binding"/>
    <property type="evidence" value="ECO:0007669"/>
    <property type="project" value="UniProtKB-KW"/>
</dbReference>
<evidence type="ECO:0000256" key="4">
    <source>
        <dbReference type="ARBA" id="ARBA00023163"/>
    </source>
</evidence>
<protein>
    <recommendedName>
        <fullName evidence="5">HTH lysR-type domain-containing protein</fullName>
    </recommendedName>
</protein>
<dbReference type="Pfam" id="PF00126">
    <property type="entry name" value="HTH_1"/>
    <property type="match status" value="1"/>
</dbReference>
<keyword evidence="3" id="KW-0238">DNA-binding</keyword>
<comment type="caution">
    <text evidence="6">The sequence shown here is derived from an EMBL/GenBank/DDBJ whole genome shotgun (WGS) entry which is preliminary data.</text>
</comment>
<evidence type="ECO:0000313" key="6">
    <source>
        <dbReference type="EMBL" id="KYG00124.1"/>
    </source>
</evidence>
<evidence type="ECO:0000313" key="7">
    <source>
        <dbReference type="Proteomes" id="UP000075515"/>
    </source>
</evidence>
<dbReference type="SUPFAM" id="SSF53850">
    <property type="entry name" value="Periplasmic binding protein-like II"/>
    <property type="match status" value="1"/>
</dbReference>
<dbReference type="Pfam" id="PF03466">
    <property type="entry name" value="LysR_substrate"/>
    <property type="match status" value="1"/>
</dbReference>
<dbReference type="InterPro" id="IPR005119">
    <property type="entry name" value="LysR_subst-bd"/>
</dbReference>
<dbReference type="PANTHER" id="PTHR30537">
    <property type="entry name" value="HTH-TYPE TRANSCRIPTIONAL REGULATOR"/>
    <property type="match status" value="1"/>
</dbReference>